<protein>
    <submittedName>
        <fullName evidence="1">Uncharacterized protein</fullName>
    </submittedName>
</protein>
<comment type="caution">
    <text evidence="1">The sequence shown here is derived from an EMBL/GenBank/DDBJ whole genome shotgun (WGS) entry which is preliminary data.</text>
</comment>
<evidence type="ECO:0000313" key="1">
    <source>
        <dbReference type="EMBL" id="TXH91454.1"/>
    </source>
</evidence>
<dbReference type="InterPro" id="IPR029035">
    <property type="entry name" value="DHS-like_NAD/FAD-binding_dom"/>
</dbReference>
<evidence type="ECO:0000313" key="2">
    <source>
        <dbReference type="Proteomes" id="UP000321192"/>
    </source>
</evidence>
<reference evidence="1 2" key="1">
    <citation type="submission" date="2018-09" db="EMBL/GenBank/DDBJ databases">
        <title>Metagenome Assembled Genomes from an Advanced Water Purification Facility.</title>
        <authorList>
            <person name="Stamps B.W."/>
            <person name="Spear J.R."/>
        </authorList>
    </citation>
    <scope>NUCLEOTIDE SEQUENCE [LARGE SCALE GENOMIC DNA]</scope>
    <source>
        <strain evidence="1">Bin_27_1</strain>
    </source>
</reference>
<organism evidence="1 2">
    <name type="scientific">Thauera aminoaromatica</name>
    <dbReference type="NCBI Taxonomy" id="164330"/>
    <lineage>
        <taxon>Bacteria</taxon>
        <taxon>Pseudomonadati</taxon>
        <taxon>Pseudomonadota</taxon>
        <taxon>Betaproteobacteria</taxon>
        <taxon>Rhodocyclales</taxon>
        <taxon>Zoogloeaceae</taxon>
        <taxon>Thauera</taxon>
    </lineage>
</organism>
<gene>
    <name evidence="1" type="ORF">E6Q80_02650</name>
</gene>
<dbReference type="Gene3D" id="3.40.50.1220">
    <property type="entry name" value="TPP-binding domain"/>
    <property type="match status" value="1"/>
</dbReference>
<dbReference type="AlphaFoldDB" id="A0A5C7T5P2"/>
<sequence>MTDTPGHLFVTHGDLTKMCADDVVVPCDEELWITGAFEGMLHCEVDHDENRGWVKPRGSTPPPGFARHDRSPFLLEGTDSPRVWLFNSAIPTGMLDGEALTWLQSGLSALFSTIQKFGHHPIHGRQRRLITIPLVGVGAGGFTQIRGETIRGILGTLSRCAARQGHSDIALVTWRRSDYAAVQKSRPAFYPPTGSAGEEHVERLARLTRSGQLVVFMGAGVSRSAGLPDWKELLERLAAKTSWAGNKEMRESVLALPPEDAAQVLSQSLTSEGLQELIVEMLRHRTRFGLSHSLLASMRLPEAVTTNYDDLYEIACERPHDGQLRVLPRQGLDSHRSWLLKLHGDIAKPDTIILTRSQYFAFDTDSAPLASVVQAGMVTRQMLFVGYSVSDLNFIRLAYQVRALFKKFQLDDGIGTVITLAEKPADQALWEDSLNYVAVPGNTSEAARNVEILLDCIAHRACDEAPYLLDKRYEGVLDEDERLLSGVLKKLAASVKGDGPSARAVHRLLRELGHRPLDDGSHPVP</sequence>
<dbReference type="Pfam" id="PF13289">
    <property type="entry name" value="SIR2_2"/>
    <property type="match status" value="1"/>
</dbReference>
<proteinExistence type="predicted"/>
<accession>A0A5C7T5P2</accession>
<dbReference type="SUPFAM" id="SSF52467">
    <property type="entry name" value="DHS-like NAD/FAD-binding domain"/>
    <property type="match status" value="1"/>
</dbReference>
<dbReference type="EMBL" id="SSFD01000036">
    <property type="protein sequence ID" value="TXH91454.1"/>
    <property type="molecule type" value="Genomic_DNA"/>
</dbReference>
<dbReference type="Proteomes" id="UP000321192">
    <property type="component" value="Unassembled WGS sequence"/>
</dbReference>
<dbReference type="RefSeq" id="WP_276656780.1">
    <property type="nucleotide sequence ID" value="NZ_SSFD01000036.1"/>
</dbReference>
<name>A0A5C7T5P2_THASP</name>